<protein>
    <recommendedName>
        <fullName evidence="1">Fanconi anaemia group A protein N-terminal domain-containing protein</fullName>
    </recommendedName>
</protein>
<reference evidence="3" key="1">
    <citation type="submission" date="2015-01" db="EMBL/GenBank/DDBJ databases">
        <authorList>
            <person name="Aksoy S."/>
            <person name="Warren W."/>
            <person name="Wilson R.K."/>
        </authorList>
    </citation>
    <scope>NUCLEOTIDE SEQUENCE [LARGE SCALE GENOMIC DNA]</scope>
    <source>
        <strain evidence="3">IAEA</strain>
    </source>
</reference>
<dbReference type="EnsemblMetazoa" id="GPPI013963-RA">
    <property type="protein sequence ID" value="GPPI013963-PA"/>
    <property type="gene ID" value="GPPI013963"/>
</dbReference>
<evidence type="ECO:0000259" key="1">
    <source>
        <dbReference type="Pfam" id="PF15865"/>
    </source>
</evidence>
<evidence type="ECO:0000313" key="2">
    <source>
        <dbReference type="EnsemblMetazoa" id="GPPI013963-PA"/>
    </source>
</evidence>
<dbReference type="VEuPathDB" id="VectorBase:GPPI013963"/>
<dbReference type="Proteomes" id="UP000092460">
    <property type="component" value="Unassembled WGS sequence"/>
</dbReference>
<proteinExistence type="predicted"/>
<dbReference type="InterPro" id="IPR031729">
    <property type="entry name" value="Fanconi_A_N"/>
</dbReference>
<keyword evidence="3" id="KW-1185">Reference proteome</keyword>
<dbReference type="Pfam" id="PF15865">
    <property type="entry name" value="Fanconi_A_N"/>
    <property type="match status" value="1"/>
</dbReference>
<organism evidence="2 3">
    <name type="scientific">Glossina palpalis gambiensis</name>
    <dbReference type="NCBI Taxonomy" id="67801"/>
    <lineage>
        <taxon>Eukaryota</taxon>
        <taxon>Metazoa</taxon>
        <taxon>Ecdysozoa</taxon>
        <taxon>Arthropoda</taxon>
        <taxon>Hexapoda</taxon>
        <taxon>Insecta</taxon>
        <taxon>Pterygota</taxon>
        <taxon>Neoptera</taxon>
        <taxon>Endopterygota</taxon>
        <taxon>Diptera</taxon>
        <taxon>Brachycera</taxon>
        <taxon>Muscomorpha</taxon>
        <taxon>Hippoboscoidea</taxon>
        <taxon>Glossinidae</taxon>
        <taxon>Glossina</taxon>
    </lineage>
</organism>
<dbReference type="AlphaFoldDB" id="A0A1B0AZL9"/>
<sequence length="520" mass="59185">MSYSISDSFKLIFNQLKSNTQIACFSQQFEFIELLETLNATERYLLAASFCKLPWDVGSVHVLAALQKVRILTATEFISRRMYTNQNIHLILNDFLEQEYELITNLIINASFQSYPEIKELLEECLEYLFKDLLSQPEFNNLNYLSCLKTQLPVEILLGAIQTHIAVILKLHQADVRTSFSKFSAWINEGVNDLKFPKDLYEKLIFDYLEESLNYLLKLSNEENFKGWKFFLIILQTLSSSNNKITGPFMQKYLKSRIKQSASINNKEAVMHLLLTARAFTATDMDINKNLNSYADWYKANIGEMKYYLKTEEFQTILHLLQECIDYEMEEDYLEIHSTIVISPPVLCSKLVHAYKNKCKQRLKQIKDGLQNVDINESIVIEIKFPSILLCSLQPLPKSSGCCVMTTERPITSQTSRIESTKRNVARPVSSARILPKSPACLWLGSSCGAPCDCPPKPANTALRPVFSIFSCILDQGSTVCTITRPSLRSISTNPIPSKDFCTISTQLSLCISTANSICV</sequence>
<evidence type="ECO:0000313" key="3">
    <source>
        <dbReference type="Proteomes" id="UP000092460"/>
    </source>
</evidence>
<accession>A0A1B0AZL9</accession>
<feature type="domain" description="Fanconi anaemia group A protein N-terminal" evidence="1">
    <location>
        <begin position="59"/>
        <end position="367"/>
    </location>
</feature>
<dbReference type="EMBL" id="JXJN01006362">
    <property type="status" value="NOT_ANNOTATED_CDS"/>
    <property type="molecule type" value="Genomic_DNA"/>
</dbReference>
<name>A0A1B0AZL9_9MUSC</name>
<reference evidence="2" key="2">
    <citation type="submission" date="2020-05" db="UniProtKB">
        <authorList>
            <consortium name="EnsemblMetazoa"/>
        </authorList>
    </citation>
    <scope>IDENTIFICATION</scope>
    <source>
        <strain evidence="2">IAEA</strain>
    </source>
</reference>
<dbReference type="STRING" id="67801.A0A1B0AZL9"/>